<dbReference type="Proteomes" id="UP001559025">
    <property type="component" value="Unassembled WGS sequence"/>
</dbReference>
<reference evidence="2 3" key="1">
    <citation type="submission" date="2024-01" db="EMBL/GenBank/DDBJ databases">
        <title>New evidence supports the origin of RcGTA from prophage.</title>
        <authorList>
            <person name="Xu Y."/>
            <person name="Liu B."/>
            <person name="Chen F."/>
        </authorList>
    </citation>
    <scope>NUCLEOTIDE SEQUENCE [LARGE SCALE GENOMIC DNA]</scope>
    <source>
        <strain evidence="2 3">CBW1107-2</strain>
    </source>
</reference>
<sequence length="228" mass="24933">MSAFDVQFIDEQNTHRLLSSAYVDEPAIAPLCDDEGEKAILDRLEARTSNRLLGQDGQLDEVDPRELLTETFGYGWSFVNAAFSYTRIGGNRFNREGRGAWYAALAIETCLAEIAFHLGRELKNTGETENITQYVQLMAHIAGPMACLLEHRDAACLNPDPLVGYPAGQAFAADIRAKDLIGIRYPSVRHAGGVCLAALKPSCIKTVTRGDAFVLTWSGGEGPEVERV</sequence>
<dbReference type="InterPro" id="IPR014914">
    <property type="entry name" value="RES_dom"/>
</dbReference>
<feature type="domain" description="RES" evidence="1">
    <location>
        <begin position="82"/>
        <end position="210"/>
    </location>
</feature>
<gene>
    <name evidence="2" type="ORF">V1479_09005</name>
</gene>
<dbReference type="Pfam" id="PF08808">
    <property type="entry name" value="RES"/>
    <property type="match status" value="1"/>
</dbReference>
<protein>
    <submittedName>
        <fullName evidence="2">RES family NAD+ phosphorylase</fullName>
    </submittedName>
</protein>
<dbReference type="EMBL" id="JAZHFV010000002">
    <property type="protein sequence ID" value="MEX4007441.1"/>
    <property type="molecule type" value="Genomic_DNA"/>
</dbReference>
<proteinExistence type="predicted"/>
<evidence type="ECO:0000259" key="1">
    <source>
        <dbReference type="SMART" id="SM00953"/>
    </source>
</evidence>
<accession>A0ABV3WRZ9</accession>
<comment type="caution">
    <text evidence="2">The sequence shown here is derived from an EMBL/GenBank/DDBJ whole genome shotgun (WGS) entry which is preliminary data.</text>
</comment>
<name>A0ABV3WRZ9_9HYPH</name>
<organism evidence="2 3">
    <name type="scientific">Neoaquamicrobium sediminum</name>
    <dbReference type="NCBI Taxonomy" id="1849104"/>
    <lineage>
        <taxon>Bacteria</taxon>
        <taxon>Pseudomonadati</taxon>
        <taxon>Pseudomonadota</taxon>
        <taxon>Alphaproteobacteria</taxon>
        <taxon>Hyphomicrobiales</taxon>
        <taxon>Phyllobacteriaceae</taxon>
        <taxon>Neoaquamicrobium</taxon>
    </lineage>
</organism>
<evidence type="ECO:0000313" key="2">
    <source>
        <dbReference type="EMBL" id="MEX4007441.1"/>
    </source>
</evidence>
<dbReference type="RefSeq" id="WP_368802611.1">
    <property type="nucleotide sequence ID" value="NZ_JAZHFV010000002.1"/>
</dbReference>
<dbReference type="SMART" id="SM00953">
    <property type="entry name" value="RES"/>
    <property type="match status" value="1"/>
</dbReference>
<keyword evidence="3" id="KW-1185">Reference proteome</keyword>
<evidence type="ECO:0000313" key="3">
    <source>
        <dbReference type="Proteomes" id="UP001559025"/>
    </source>
</evidence>